<feature type="transmembrane region" description="Helical" evidence="8">
    <location>
        <begin position="193"/>
        <end position="214"/>
    </location>
</feature>
<comment type="subcellular location">
    <subcellularLocation>
        <location evidence="1">Cell membrane</location>
        <topology evidence="1">Multi-pass membrane protein</topology>
    </subcellularLocation>
</comment>
<keyword evidence="7 8" id="KW-0472">Membrane</keyword>
<sequence length="546" mass="59001">MVRRILGAFTREIRGLHQAAYVLAGFSVLSQILGLLRDRTFAHLFGAGPVLDAYFAAFRIPDLVFAFLTLFISSFALVPLLSARDGEAQGTLVGNVLFMFGITAVAVSGVVWFFLPQLVPFLFPGFPPDTITTTISFSRIMLAQPILLGLSSIASSLVQVSRQFLLYAVAPVLYNVGIIGGALLFYPNLGLEGLAWGVVFGAFLHFAAQALPLIGRRHLLRLSFPSLRKSFADVALPSVPRSLALGAHQFLLLVFIGIASLSTAGGVAALSFALNLQSVPLSVIGISYAAAIFPSLAALYIAKDLAGFAREVWASIRHIIFWTLPFITLIIVLRAHIVRVILGSGLFSWSDTRLTAALLALFSISLVSQSLILIFSRAYYAAGNTKIPILVNTVAVFSAAALSLVGMQWITHADFSRDFLASLFRITDIPGVEILMIPVAYSAVMIITSLVFGFLFARQYGYDAKTLHTLAQSFAASVLGAAAAYGVLQLLALILETETFFGIFAQGVGAGLMGLSVWLTVLWFLKATELKEVFEVVRRRQSNVHE</sequence>
<dbReference type="PANTHER" id="PTHR47019">
    <property type="entry name" value="LIPID II FLIPPASE MURJ"/>
    <property type="match status" value="1"/>
</dbReference>
<keyword evidence="4" id="KW-0133">Cell shape</keyword>
<dbReference type="GO" id="GO:0009252">
    <property type="term" value="P:peptidoglycan biosynthetic process"/>
    <property type="evidence" value="ECO:0007669"/>
    <property type="project" value="UniProtKB-KW"/>
</dbReference>
<keyword evidence="2" id="KW-1003">Cell membrane</keyword>
<dbReference type="InterPro" id="IPR051050">
    <property type="entry name" value="Lipid_II_flippase_MurJ/MviN"/>
</dbReference>
<accession>A0A1F6C584</accession>
<evidence type="ECO:0008006" key="11">
    <source>
        <dbReference type="Google" id="ProtNLM"/>
    </source>
</evidence>
<evidence type="ECO:0000256" key="7">
    <source>
        <dbReference type="ARBA" id="ARBA00023136"/>
    </source>
</evidence>
<evidence type="ECO:0000313" key="9">
    <source>
        <dbReference type="EMBL" id="OGG44301.1"/>
    </source>
</evidence>
<feature type="transmembrane region" description="Helical" evidence="8">
    <location>
        <begin position="387"/>
        <end position="410"/>
    </location>
</feature>
<gene>
    <name evidence="9" type="ORF">A2841_02225</name>
</gene>
<dbReference type="InterPro" id="IPR004268">
    <property type="entry name" value="MurJ"/>
</dbReference>
<dbReference type="PRINTS" id="PR01806">
    <property type="entry name" value="VIRFACTRMVIN"/>
</dbReference>
<feature type="transmembrane region" description="Helical" evidence="8">
    <location>
        <begin position="434"/>
        <end position="457"/>
    </location>
</feature>
<protein>
    <recommendedName>
        <fullName evidence="11">Lipid II flippase MurJ</fullName>
    </recommendedName>
</protein>
<keyword evidence="3 8" id="KW-0812">Transmembrane</keyword>
<organism evidence="9 10">
    <name type="scientific">Candidatus Kaiserbacteria bacterium RIFCSPHIGHO2_01_FULL_48_10</name>
    <dbReference type="NCBI Taxonomy" id="1798476"/>
    <lineage>
        <taxon>Bacteria</taxon>
        <taxon>Candidatus Kaiseribacteriota</taxon>
    </lineage>
</organism>
<keyword evidence="5" id="KW-0573">Peptidoglycan synthesis</keyword>
<feature type="transmembrane region" description="Helical" evidence="8">
    <location>
        <begin position="135"/>
        <end position="157"/>
    </location>
</feature>
<evidence type="ECO:0000256" key="5">
    <source>
        <dbReference type="ARBA" id="ARBA00022984"/>
    </source>
</evidence>
<dbReference type="AlphaFoldDB" id="A0A1F6C584"/>
<dbReference type="EMBL" id="MFKP01000013">
    <property type="protein sequence ID" value="OGG44301.1"/>
    <property type="molecule type" value="Genomic_DNA"/>
</dbReference>
<feature type="transmembrane region" description="Helical" evidence="8">
    <location>
        <begin position="279"/>
        <end position="301"/>
    </location>
</feature>
<keyword evidence="6 8" id="KW-1133">Transmembrane helix</keyword>
<dbReference type="PANTHER" id="PTHR47019:SF1">
    <property type="entry name" value="LIPID II FLIPPASE MURJ"/>
    <property type="match status" value="1"/>
</dbReference>
<reference evidence="9 10" key="1">
    <citation type="journal article" date="2016" name="Nat. Commun.">
        <title>Thousands of microbial genomes shed light on interconnected biogeochemical processes in an aquifer system.</title>
        <authorList>
            <person name="Anantharaman K."/>
            <person name="Brown C.T."/>
            <person name="Hug L.A."/>
            <person name="Sharon I."/>
            <person name="Castelle C.J."/>
            <person name="Probst A.J."/>
            <person name="Thomas B.C."/>
            <person name="Singh A."/>
            <person name="Wilkins M.J."/>
            <person name="Karaoz U."/>
            <person name="Brodie E.L."/>
            <person name="Williams K.H."/>
            <person name="Hubbard S.S."/>
            <person name="Banfield J.F."/>
        </authorList>
    </citation>
    <scope>NUCLEOTIDE SEQUENCE [LARGE SCALE GENOMIC DNA]</scope>
</reference>
<evidence type="ECO:0000256" key="1">
    <source>
        <dbReference type="ARBA" id="ARBA00004651"/>
    </source>
</evidence>
<dbReference type="GO" id="GO:0034204">
    <property type="term" value="P:lipid translocation"/>
    <property type="evidence" value="ECO:0007669"/>
    <property type="project" value="TreeGrafter"/>
</dbReference>
<feature type="transmembrane region" description="Helical" evidence="8">
    <location>
        <begin position="56"/>
        <end position="80"/>
    </location>
</feature>
<feature type="transmembrane region" description="Helical" evidence="8">
    <location>
        <begin position="354"/>
        <end position="375"/>
    </location>
</feature>
<comment type="caution">
    <text evidence="9">The sequence shown here is derived from an EMBL/GenBank/DDBJ whole genome shotgun (WGS) entry which is preliminary data.</text>
</comment>
<proteinExistence type="predicted"/>
<feature type="transmembrane region" description="Helical" evidence="8">
    <location>
        <begin position="500"/>
        <end position="525"/>
    </location>
</feature>
<evidence type="ECO:0000256" key="8">
    <source>
        <dbReference type="SAM" id="Phobius"/>
    </source>
</evidence>
<feature type="transmembrane region" description="Helical" evidence="8">
    <location>
        <begin position="321"/>
        <end position="342"/>
    </location>
</feature>
<evidence type="ECO:0000256" key="4">
    <source>
        <dbReference type="ARBA" id="ARBA00022960"/>
    </source>
</evidence>
<name>A0A1F6C584_9BACT</name>
<feature type="transmembrane region" description="Helical" evidence="8">
    <location>
        <begin position="20"/>
        <end position="36"/>
    </location>
</feature>
<dbReference type="GO" id="GO:0015648">
    <property type="term" value="F:lipid-linked peptidoglycan transporter activity"/>
    <property type="evidence" value="ECO:0007669"/>
    <property type="project" value="TreeGrafter"/>
</dbReference>
<feature type="transmembrane region" description="Helical" evidence="8">
    <location>
        <begin position="92"/>
        <end position="115"/>
    </location>
</feature>
<dbReference type="GO" id="GO:0005886">
    <property type="term" value="C:plasma membrane"/>
    <property type="evidence" value="ECO:0007669"/>
    <property type="project" value="UniProtKB-SubCell"/>
</dbReference>
<evidence type="ECO:0000256" key="6">
    <source>
        <dbReference type="ARBA" id="ARBA00022989"/>
    </source>
</evidence>
<feature type="transmembrane region" description="Helical" evidence="8">
    <location>
        <begin position="250"/>
        <end position="273"/>
    </location>
</feature>
<feature type="transmembrane region" description="Helical" evidence="8">
    <location>
        <begin position="469"/>
        <end position="494"/>
    </location>
</feature>
<evidence type="ECO:0000256" key="2">
    <source>
        <dbReference type="ARBA" id="ARBA00022475"/>
    </source>
</evidence>
<evidence type="ECO:0000313" key="10">
    <source>
        <dbReference type="Proteomes" id="UP000178249"/>
    </source>
</evidence>
<dbReference type="GO" id="GO:0008360">
    <property type="term" value="P:regulation of cell shape"/>
    <property type="evidence" value="ECO:0007669"/>
    <property type="project" value="UniProtKB-KW"/>
</dbReference>
<evidence type="ECO:0000256" key="3">
    <source>
        <dbReference type="ARBA" id="ARBA00022692"/>
    </source>
</evidence>
<dbReference type="Proteomes" id="UP000178249">
    <property type="component" value="Unassembled WGS sequence"/>
</dbReference>
<dbReference type="Pfam" id="PF03023">
    <property type="entry name" value="MurJ"/>
    <property type="match status" value="1"/>
</dbReference>
<feature type="transmembrane region" description="Helical" evidence="8">
    <location>
        <begin position="164"/>
        <end position="187"/>
    </location>
</feature>